<dbReference type="Pfam" id="PF00356">
    <property type="entry name" value="LacI"/>
    <property type="match status" value="1"/>
</dbReference>
<evidence type="ECO:0000256" key="2">
    <source>
        <dbReference type="ARBA" id="ARBA00023015"/>
    </source>
</evidence>
<reference evidence="7" key="1">
    <citation type="journal article" date="2014" name="Int. J. Syst. Evol. Microbiol.">
        <title>Complete genome sequence of Corynebacterium casei LMG S-19264T (=DSM 44701T), isolated from a smear-ripened cheese.</title>
        <authorList>
            <consortium name="US DOE Joint Genome Institute (JGI-PGF)"/>
            <person name="Walter F."/>
            <person name="Albersmeier A."/>
            <person name="Kalinowski J."/>
            <person name="Ruckert C."/>
        </authorList>
    </citation>
    <scope>NUCLEOTIDE SEQUENCE</scope>
    <source>
        <strain evidence="7">JCM 12580</strain>
    </source>
</reference>
<organism evidence="7 8">
    <name type="scientific">Lentibacillus kapialis</name>
    <dbReference type="NCBI Taxonomy" id="340214"/>
    <lineage>
        <taxon>Bacteria</taxon>
        <taxon>Bacillati</taxon>
        <taxon>Bacillota</taxon>
        <taxon>Bacilli</taxon>
        <taxon>Bacillales</taxon>
        <taxon>Bacillaceae</taxon>
        <taxon>Lentibacillus</taxon>
    </lineage>
</organism>
<dbReference type="RefSeq" id="WP_188634028.1">
    <property type="nucleotide sequence ID" value="NZ_BMNQ01000066.1"/>
</dbReference>
<dbReference type="InterPro" id="IPR046335">
    <property type="entry name" value="LacI/GalR-like_sensor"/>
</dbReference>
<comment type="caution">
    <text evidence="7">The sequence shown here is derived from an EMBL/GenBank/DDBJ whole genome shotgun (WGS) entry which is preliminary data.</text>
</comment>
<dbReference type="Gene3D" id="1.10.260.40">
    <property type="entry name" value="lambda repressor-like DNA-binding domains"/>
    <property type="match status" value="1"/>
</dbReference>
<keyword evidence="3" id="KW-0238">DNA-binding</keyword>
<dbReference type="AlphaFoldDB" id="A0A917Q376"/>
<gene>
    <name evidence="7" type="primary">kdgR</name>
    <name evidence="7" type="ORF">GCM10007063_31120</name>
</gene>
<name>A0A917Q376_9BACI</name>
<dbReference type="EMBL" id="BMNQ01000066">
    <property type="protein sequence ID" value="GGK06376.1"/>
    <property type="molecule type" value="Genomic_DNA"/>
</dbReference>
<evidence type="ECO:0000313" key="7">
    <source>
        <dbReference type="EMBL" id="GGK06376.1"/>
    </source>
</evidence>
<dbReference type="SUPFAM" id="SSF47413">
    <property type="entry name" value="lambda repressor-like DNA-binding domains"/>
    <property type="match status" value="1"/>
</dbReference>
<protein>
    <submittedName>
        <fullName evidence="7">KDG operon repressor</fullName>
    </submittedName>
</protein>
<evidence type="ECO:0000259" key="5">
    <source>
        <dbReference type="PROSITE" id="PS50932"/>
    </source>
</evidence>
<dbReference type="PROSITE" id="PS50943">
    <property type="entry name" value="HTH_CROC1"/>
    <property type="match status" value="1"/>
</dbReference>
<evidence type="ECO:0000256" key="4">
    <source>
        <dbReference type="ARBA" id="ARBA00023163"/>
    </source>
</evidence>
<evidence type="ECO:0000313" key="8">
    <source>
        <dbReference type="Proteomes" id="UP000658382"/>
    </source>
</evidence>
<dbReference type="InterPro" id="IPR000843">
    <property type="entry name" value="HTH_LacI"/>
</dbReference>
<dbReference type="Gene3D" id="3.40.50.2300">
    <property type="match status" value="2"/>
</dbReference>
<dbReference type="Pfam" id="PF13377">
    <property type="entry name" value="Peripla_BP_3"/>
    <property type="match status" value="1"/>
</dbReference>
<sequence>MNSKLRTITISDVAEKAEVSKSTVSQYLNQRYEYMGKKTRERIAAAIQELDYQPNFVARSLKQKKSTTIGVIVANISHEFSTQIVKSIEDYCNASDYHIIVCNAEDDPDKEKEYIDMLRAKQMEGIIVFPTSTNINLYLELTMEDYPLVFVDREVPEVNASSIMLDNKKAAALAVEEFISHGFSKVGIITNSTDNNVSPRIERISGFRDALSKNSLEVCEDYIKSVEVENVTGELDKMMRLNEPPEAILAGNDLVLIEILRFVKQHKLTIPEDLAVIGIDDVSFASIYYPEITTIAQPTSEMGWKAAELLLNRIKGGHENRRDTHRFTPTLLRRSSC</sequence>
<accession>A0A917Q376</accession>
<keyword evidence="8" id="KW-1185">Reference proteome</keyword>
<reference evidence="7" key="2">
    <citation type="submission" date="2020-09" db="EMBL/GenBank/DDBJ databases">
        <authorList>
            <person name="Sun Q."/>
            <person name="Ohkuma M."/>
        </authorList>
    </citation>
    <scope>NUCLEOTIDE SEQUENCE</scope>
    <source>
        <strain evidence="7">JCM 12580</strain>
    </source>
</reference>
<dbReference type="PROSITE" id="PS50932">
    <property type="entry name" value="HTH_LACI_2"/>
    <property type="match status" value="1"/>
</dbReference>
<feature type="domain" description="HTH cro/C1-type" evidence="6">
    <location>
        <begin position="4"/>
        <end position="53"/>
    </location>
</feature>
<dbReference type="GO" id="GO:0003700">
    <property type="term" value="F:DNA-binding transcription factor activity"/>
    <property type="evidence" value="ECO:0007669"/>
    <property type="project" value="TreeGrafter"/>
</dbReference>
<dbReference type="SMART" id="SM00354">
    <property type="entry name" value="HTH_LACI"/>
    <property type="match status" value="1"/>
</dbReference>
<dbReference type="InterPro" id="IPR028082">
    <property type="entry name" value="Peripla_BP_I"/>
</dbReference>
<keyword evidence="4" id="KW-0804">Transcription</keyword>
<dbReference type="InterPro" id="IPR001387">
    <property type="entry name" value="Cro/C1-type_HTH"/>
</dbReference>
<feature type="domain" description="HTH lacI-type" evidence="5">
    <location>
        <begin position="8"/>
        <end position="63"/>
    </location>
</feature>
<evidence type="ECO:0000256" key="3">
    <source>
        <dbReference type="ARBA" id="ARBA00023125"/>
    </source>
</evidence>
<dbReference type="PANTHER" id="PTHR30146:SF148">
    <property type="entry name" value="HTH-TYPE TRANSCRIPTIONAL REPRESSOR PURR-RELATED"/>
    <property type="match status" value="1"/>
</dbReference>
<keyword evidence="1" id="KW-0678">Repressor</keyword>
<proteinExistence type="predicted"/>
<evidence type="ECO:0000256" key="1">
    <source>
        <dbReference type="ARBA" id="ARBA00022491"/>
    </source>
</evidence>
<keyword evidence="2" id="KW-0805">Transcription regulation</keyword>
<dbReference type="SUPFAM" id="SSF53822">
    <property type="entry name" value="Periplasmic binding protein-like I"/>
    <property type="match status" value="1"/>
</dbReference>
<dbReference type="PANTHER" id="PTHR30146">
    <property type="entry name" value="LACI-RELATED TRANSCRIPTIONAL REPRESSOR"/>
    <property type="match status" value="1"/>
</dbReference>
<dbReference type="GO" id="GO:0000976">
    <property type="term" value="F:transcription cis-regulatory region binding"/>
    <property type="evidence" value="ECO:0007669"/>
    <property type="project" value="TreeGrafter"/>
</dbReference>
<dbReference type="CDD" id="cd01392">
    <property type="entry name" value="HTH_LacI"/>
    <property type="match status" value="1"/>
</dbReference>
<dbReference type="PROSITE" id="PS00356">
    <property type="entry name" value="HTH_LACI_1"/>
    <property type="match status" value="1"/>
</dbReference>
<evidence type="ECO:0000259" key="6">
    <source>
        <dbReference type="PROSITE" id="PS50943"/>
    </source>
</evidence>
<dbReference type="CDD" id="cd19977">
    <property type="entry name" value="PBP1_EndR-like"/>
    <property type="match status" value="1"/>
</dbReference>
<dbReference type="Proteomes" id="UP000658382">
    <property type="component" value="Unassembled WGS sequence"/>
</dbReference>
<dbReference type="InterPro" id="IPR010982">
    <property type="entry name" value="Lambda_DNA-bd_dom_sf"/>
</dbReference>